<keyword evidence="2 3" id="KW-0040">ANK repeat</keyword>
<evidence type="ECO:0000256" key="2">
    <source>
        <dbReference type="ARBA" id="ARBA00023043"/>
    </source>
</evidence>
<dbReference type="Gene3D" id="1.25.40.20">
    <property type="entry name" value="Ankyrin repeat-containing domain"/>
    <property type="match status" value="3"/>
</dbReference>
<reference evidence="4 5" key="1">
    <citation type="submission" date="2019-06" db="EMBL/GenBank/DDBJ databases">
        <title>A chromosomal-level reference genome of Carpinus fangiana (Coryloideae, Betulaceae).</title>
        <authorList>
            <person name="Yang X."/>
            <person name="Wang Z."/>
            <person name="Zhang L."/>
            <person name="Hao G."/>
            <person name="Liu J."/>
            <person name="Yang Y."/>
        </authorList>
    </citation>
    <scope>NUCLEOTIDE SEQUENCE [LARGE SCALE GENOMIC DNA]</scope>
    <source>
        <strain evidence="4">Cfa_2016G</strain>
        <tissue evidence="4">Leaf</tissue>
    </source>
</reference>
<dbReference type="OrthoDB" id="194358at2759"/>
<feature type="repeat" description="ANK" evidence="3">
    <location>
        <begin position="636"/>
        <end position="668"/>
    </location>
</feature>
<dbReference type="PRINTS" id="PR01415">
    <property type="entry name" value="ANKYRIN"/>
</dbReference>
<dbReference type="InterPro" id="IPR036770">
    <property type="entry name" value="Ankyrin_rpt-contain_sf"/>
</dbReference>
<dbReference type="Proteomes" id="UP000327013">
    <property type="component" value="Unassembled WGS sequence"/>
</dbReference>
<comment type="caution">
    <text evidence="4">The sequence shown here is derived from an EMBL/GenBank/DDBJ whole genome shotgun (WGS) entry which is preliminary data.</text>
</comment>
<evidence type="ECO:0000256" key="1">
    <source>
        <dbReference type="ARBA" id="ARBA00022737"/>
    </source>
</evidence>
<feature type="repeat" description="ANK" evidence="3">
    <location>
        <begin position="603"/>
        <end position="635"/>
    </location>
</feature>
<proteinExistence type="predicted"/>
<dbReference type="InterPro" id="IPR002110">
    <property type="entry name" value="Ankyrin_rpt"/>
</dbReference>
<keyword evidence="1" id="KW-0677">Repeat</keyword>
<keyword evidence="5" id="KW-1185">Reference proteome</keyword>
<dbReference type="SUPFAM" id="SSF48403">
    <property type="entry name" value="Ankyrin repeat"/>
    <property type="match status" value="1"/>
</dbReference>
<evidence type="ECO:0000313" key="5">
    <source>
        <dbReference type="Proteomes" id="UP000327013"/>
    </source>
</evidence>
<dbReference type="Pfam" id="PF12796">
    <property type="entry name" value="Ank_2"/>
    <property type="match status" value="2"/>
</dbReference>
<dbReference type="EMBL" id="VIBQ01000073">
    <property type="protein sequence ID" value="KAB8611416.1"/>
    <property type="molecule type" value="Genomic_DNA"/>
</dbReference>
<dbReference type="PROSITE" id="PS50297">
    <property type="entry name" value="ANK_REP_REGION"/>
    <property type="match status" value="2"/>
</dbReference>
<gene>
    <name evidence="4" type="ORF">FH972_025921</name>
</gene>
<evidence type="ECO:0000256" key="3">
    <source>
        <dbReference type="PROSITE-ProRule" id="PRU00023"/>
    </source>
</evidence>
<dbReference type="GO" id="GO:0005634">
    <property type="term" value="C:nucleus"/>
    <property type="evidence" value="ECO:0007669"/>
    <property type="project" value="TreeGrafter"/>
</dbReference>
<organism evidence="4 5">
    <name type="scientific">Carpinus fangiana</name>
    <dbReference type="NCBI Taxonomy" id="176857"/>
    <lineage>
        <taxon>Eukaryota</taxon>
        <taxon>Viridiplantae</taxon>
        <taxon>Streptophyta</taxon>
        <taxon>Embryophyta</taxon>
        <taxon>Tracheophyta</taxon>
        <taxon>Spermatophyta</taxon>
        <taxon>Magnoliopsida</taxon>
        <taxon>eudicotyledons</taxon>
        <taxon>Gunneridae</taxon>
        <taxon>Pentapetalae</taxon>
        <taxon>rosids</taxon>
        <taxon>fabids</taxon>
        <taxon>Fagales</taxon>
        <taxon>Betulaceae</taxon>
        <taxon>Carpinus</taxon>
    </lineage>
</organism>
<dbReference type="PANTHER" id="PTHR24201:SF16">
    <property type="entry name" value="ANKYRIN-1-LIKE-RELATED"/>
    <property type="match status" value="1"/>
</dbReference>
<evidence type="ECO:0000313" key="4">
    <source>
        <dbReference type="EMBL" id="KAB8611416.1"/>
    </source>
</evidence>
<sequence>MADPISIAAGALAFAEVALQGLQILITARNAGEEAKSLKAELIRSKVILDMVKACLESRSKTSFNRPSELVHKSLEVTTSTLQEAAICFKSLEEEMKTKITSQDSGMQDFKVKRFQWLRRKGHLYEMLAELQRQRQALICSIQAIFIADSYNFQFGLSRTGLLPAIDQHTLPNTFNGELESERIVSGKFNTERSYDSSQGTGRSAILRYNRESINSSVTSLASSTTLTSGDGVQYCPRCQTRHYICEPIKRLRATLMLGSFVLEGNASWISYAAERSTNHHSASRSCSATLYMAPWAWQRFIHMQFVTRPLVGARLAFRVPRIIEMASPAMQCASFGNVQGLKLLFQKGLSSPMDECVVEFDPPRRSLISQAIFMLDLHSEAQQINVIWFLIKAGADITHEYCQLNALKALQEGRVETEEGLYLLRHILNSSDVFDGCLNLLQRLVLGLNDAETTLERELQRSNFSTISEVDNLSWTVLDYAIVRGDIKLLRMLLAHGIHPRLSARWQVHGSWHYGKSAMLNQHDIFTELVVHGAVIEPEILIAVMSSASEETIRLLVEAGVNIHAENQYGWTALHAALSYDHVAAAQILLFNNASLMATAKDGKTALHFAAIHGSTEGISLLLDHGAQVNAKDKMGITSLHYAASLNMLAAVRLLISRGADTTLLTYNTLETPLQYATAGHERPRISNYGINSVHYLLHVKSEQKDGGNLEPRPFDYAKNHSDSEFVTSCVVAFLSHDVVLSCQHMLKAIETRNFRALKLLLVRKDLYDLDMFLDDQERVFEAAAQHADSNILGLLQMESWTGCSAWFGTMKRKTRYQDASFFLVTNWTLNDDGIREAFETLHTKIENVAFNEDFGEIERTINRVRENQDSGQCRSTFQEILKDFDAQDAMIFRSSPNGLWNLRHRKGYCIVDPYELEQRCSCSTKEVSPFEVNIHPLTPVKNCTHISHVTDLHASWLKCGCGLFVYHSNSSSLARRMRNCKGCGKSVYDDLCTCSL</sequence>
<protein>
    <submittedName>
        <fullName evidence="4">Uncharacterized protein</fullName>
    </submittedName>
</protein>
<dbReference type="AlphaFoldDB" id="A0A5N6L2E9"/>
<dbReference type="InterPro" id="IPR050776">
    <property type="entry name" value="Ank_Repeat/CDKN_Inhibitor"/>
</dbReference>
<dbReference type="PROSITE" id="PS50088">
    <property type="entry name" value="ANK_REPEAT"/>
    <property type="match status" value="2"/>
</dbReference>
<name>A0A5N6L2E9_9ROSI</name>
<accession>A0A5N6L2E9</accession>
<dbReference type="SMART" id="SM00248">
    <property type="entry name" value="ANK"/>
    <property type="match status" value="6"/>
</dbReference>
<dbReference type="PANTHER" id="PTHR24201">
    <property type="entry name" value="ANK_REP_REGION DOMAIN-CONTAINING PROTEIN"/>
    <property type="match status" value="1"/>
</dbReference>